<evidence type="ECO:0000313" key="1">
    <source>
        <dbReference type="EMBL" id="KAI9916639.1"/>
    </source>
</evidence>
<proteinExistence type="predicted"/>
<gene>
    <name evidence="1" type="ORF">PsorP6_016883</name>
</gene>
<evidence type="ECO:0000313" key="2">
    <source>
        <dbReference type="Proteomes" id="UP001163321"/>
    </source>
</evidence>
<keyword evidence="2" id="KW-1185">Reference proteome</keyword>
<sequence>MLEGVEKDGGTYLLVSLAIDATKVPPKYQLNLPYNVFVSRKLPHHMIALSGIEDTDGIERQNPVLDIASEVKCAVMTVQNASPRYTPMKLIAARPQSTNECTPEFNTLLESAVKSNPRVRLLSIAFDGVSSEADYVRDMLVDFLNGRGDTVSVVDPNHVAKAVRSQLILGSNIVLAGDYLVDPGLLPDATSNVLKNILTTGEPSEHMFGLLKQWSREFSASDLLTLSRKLDEILRLSFESDIRSSREGLKGYQASFLGFVASVQAMLHSRDKKNDSVIAGGSSVADDVIPSESDDGIKVDRSGVESVAEQIKTALLQLLNLTSRQMQNLLNRAVFEAMSRNSPFIRNFSTLNDLAKS</sequence>
<comment type="caution">
    <text evidence="1">The sequence shown here is derived from an EMBL/GenBank/DDBJ whole genome shotgun (WGS) entry which is preliminary data.</text>
</comment>
<dbReference type="Proteomes" id="UP001163321">
    <property type="component" value="Chromosome 2"/>
</dbReference>
<dbReference type="EMBL" id="CM047581">
    <property type="protein sequence ID" value="KAI9916639.1"/>
    <property type="molecule type" value="Genomic_DNA"/>
</dbReference>
<accession>A0ACC0WF08</accession>
<name>A0ACC0WF08_9STRA</name>
<protein>
    <submittedName>
        <fullName evidence="1">Uncharacterized protein</fullName>
    </submittedName>
</protein>
<reference evidence="1 2" key="1">
    <citation type="journal article" date="2022" name="bioRxiv">
        <title>The genome of the oomycete Peronosclerospora sorghi, a cosmopolitan pathogen of maize and sorghum, is inflated with dispersed pseudogenes.</title>
        <authorList>
            <person name="Fletcher K."/>
            <person name="Martin F."/>
            <person name="Isakeit T."/>
            <person name="Cavanaugh K."/>
            <person name="Magill C."/>
            <person name="Michelmore R."/>
        </authorList>
    </citation>
    <scope>NUCLEOTIDE SEQUENCE [LARGE SCALE GENOMIC DNA]</scope>
    <source>
        <strain evidence="1">P6</strain>
    </source>
</reference>
<organism evidence="1 2">
    <name type="scientific">Peronosclerospora sorghi</name>
    <dbReference type="NCBI Taxonomy" id="230839"/>
    <lineage>
        <taxon>Eukaryota</taxon>
        <taxon>Sar</taxon>
        <taxon>Stramenopiles</taxon>
        <taxon>Oomycota</taxon>
        <taxon>Peronosporomycetes</taxon>
        <taxon>Peronosporales</taxon>
        <taxon>Peronosporaceae</taxon>
        <taxon>Peronosclerospora</taxon>
    </lineage>
</organism>